<keyword evidence="3 5" id="KW-0012">Acyltransferase</keyword>
<dbReference type="InterPro" id="IPR002123">
    <property type="entry name" value="Plipid/glycerol_acylTrfase"/>
</dbReference>
<dbReference type="Proteomes" id="UP000243205">
    <property type="component" value="Unassembled WGS sequence"/>
</dbReference>
<dbReference type="CDD" id="cd07989">
    <property type="entry name" value="LPLAT_AGPAT-like"/>
    <property type="match status" value="1"/>
</dbReference>
<feature type="domain" description="Phospholipid/glycerol acyltransferase" evidence="4">
    <location>
        <begin position="88"/>
        <end position="205"/>
    </location>
</feature>
<dbReference type="STRING" id="57664.SAMN05661003_11049"/>
<sequence length="263" mass="29243">MLTVPLTDGRYDSPPGRPSWLAQQLPSLCFYSRALLIVAQAARMARQQIYTDGDWAHSSFAILRALESCGCRFQLQGLQHVQSSQQPCVFIANHMSTLETFVLPCLIAPYRRVTFVVKQSLIDYPVFGHVMRSRNPIVVQRDNPREDLKTVLEQGSERLAAGISVVVFPQTTRTTGFDAAQFNSIGIKLAQKAGVPVIPVALRTDAWGNGHWIKDFGPIQPHRPIHFHFGAPLTVASPAQARQTQADCVAFISEQLQLWQPQG</sequence>
<dbReference type="SUPFAM" id="SSF69593">
    <property type="entry name" value="Glycerol-3-phosphate (1)-acyltransferase"/>
    <property type="match status" value="1"/>
</dbReference>
<comment type="pathway">
    <text evidence="1">Lipid metabolism.</text>
</comment>
<organism evidence="5 6">
    <name type="scientific">Desulfuromonas thiophila</name>
    <dbReference type="NCBI Taxonomy" id="57664"/>
    <lineage>
        <taxon>Bacteria</taxon>
        <taxon>Pseudomonadati</taxon>
        <taxon>Thermodesulfobacteriota</taxon>
        <taxon>Desulfuromonadia</taxon>
        <taxon>Desulfuromonadales</taxon>
        <taxon>Desulfuromonadaceae</taxon>
        <taxon>Desulfuromonas</taxon>
    </lineage>
</organism>
<proteinExistence type="predicted"/>
<evidence type="ECO:0000259" key="4">
    <source>
        <dbReference type="SMART" id="SM00563"/>
    </source>
</evidence>
<dbReference type="AlphaFoldDB" id="A0A1G7CNJ3"/>
<dbReference type="SMART" id="SM00563">
    <property type="entry name" value="PlsC"/>
    <property type="match status" value="1"/>
</dbReference>
<name>A0A1G7CNJ3_9BACT</name>
<evidence type="ECO:0000256" key="2">
    <source>
        <dbReference type="ARBA" id="ARBA00022679"/>
    </source>
</evidence>
<accession>A0A1G7CNJ3</accession>
<protein>
    <submittedName>
        <fullName evidence="5">1-acyl-sn-glycerol-3-phosphate acyltransferase</fullName>
    </submittedName>
</protein>
<dbReference type="PANTHER" id="PTHR10434">
    <property type="entry name" value="1-ACYL-SN-GLYCEROL-3-PHOSPHATE ACYLTRANSFERASE"/>
    <property type="match status" value="1"/>
</dbReference>
<evidence type="ECO:0000313" key="5">
    <source>
        <dbReference type="EMBL" id="SDE40907.1"/>
    </source>
</evidence>
<keyword evidence="2 5" id="KW-0808">Transferase</keyword>
<evidence type="ECO:0000256" key="1">
    <source>
        <dbReference type="ARBA" id="ARBA00005189"/>
    </source>
</evidence>
<dbReference type="Pfam" id="PF01553">
    <property type="entry name" value="Acyltransferase"/>
    <property type="match status" value="1"/>
</dbReference>
<keyword evidence="6" id="KW-1185">Reference proteome</keyword>
<gene>
    <name evidence="5" type="ORF">SAMN05661003_11049</name>
</gene>
<dbReference type="OrthoDB" id="9809618at2"/>
<reference evidence="6" key="1">
    <citation type="submission" date="2016-10" db="EMBL/GenBank/DDBJ databases">
        <authorList>
            <person name="Varghese N."/>
            <person name="Submissions S."/>
        </authorList>
    </citation>
    <scope>NUCLEOTIDE SEQUENCE [LARGE SCALE GENOMIC DNA]</scope>
    <source>
        <strain evidence="6">DSM 8987</strain>
    </source>
</reference>
<dbReference type="RefSeq" id="WP_092078841.1">
    <property type="nucleotide sequence ID" value="NZ_FNAQ01000010.1"/>
</dbReference>
<dbReference type="PANTHER" id="PTHR10434:SF40">
    <property type="entry name" value="1-ACYL-SN-GLYCEROL-3-PHOSPHATE ACYLTRANSFERASE"/>
    <property type="match status" value="1"/>
</dbReference>
<evidence type="ECO:0000313" key="6">
    <source>
        <dbReference type="Proteomes" id="UP000243205"/>
    </source>
</evidence>
<dbReference type="GO" id="GO:0006654">
    <property type="term" value="P:phosphatidic acid biosynthetic process"/>
    <property type="evidence" value="ECO:0007669"/>
    <property type="project" value="TreeGrafter"/>
</dbReference>
<dbReference type="GO" id="GO:0003841">
    <property type="term" value="F:1-acylglycerol-3-phosphate O-acyltransferase activity"/>
    <property type="evidence" value="ECO:0007669"/>
    <property type="project" value="TreeGrafter"/>
</dbReference>
<dbReference type="EMBL" id="FNAQ01000010">
    <property type="protein sequence ID" value="SDE40907.1"/>
    <property type="molecule type" value="Genomic_DNA"/>
</dbReference>
<evidence type="ECO:0000256" key="3">
    <source>
        <dbReference type="ARBA" id="ARBA00023315"/>
    </source>
</evidence>